<dbReference type="EC" id="2.7.13.3" evidence="2"/>
<dbReference type="STRING" id="1747903.ASR47_10358"/>
<name>A0A1A7C9X3_9BURK</name>
<accession>A0A1A7C9X3</accession>
<proteinExistence type="predicted"/>
<dbReference type="Gene3D" id="1.10.287.130">
    <property type="match status" value="1"/>
</dbReference>
<dbReference type="InterPro" id="IPR036890">
    <property type="entry name" value="HATPase_C_sf"/>
</dbReference>
<dbReference type="PANTHER" id="PTHR43065">
    <property type="entry name" value="SENSOR HISTIDINE KINASE"/>
    <property type="match status" value="1"/>
</dbReference>
<keyword evidence="5" id="KW-0547">Nucleotide-binding</keyword>
<evidence type="ECO:0000259" key="12">
    <source>
        <dbReference type="PROSITE" id="PS50109"/>
    </source>
</evidence>
<dbReference type="PATRIC" id="fig|1747903.4.peg.5249"/>
<comment type="caution">
    <text evidence="14">The sequence shown here is derived from an EMBL/GenBank/DDBJ whole genome shotgun (WGS) entry which is preliminary data.</text>
</comment>
<evidence type="ECO:0000256" key="4">
    <source>
        <dbReference type="ARBA" id="ARBA00022679"/>
    </source>
</evidence>
<dbReference type="InterPro" id="IPR001789">
    <property type="entry name" value="Sig_transdc_resp-reg_receiver"/>
</dbReference>
<dbReference type="SUPFAM" id="SSF52172">
    <property type="entry name" value="CheY-like"/>
    <property type="match status" value="1"/>
</dbReference>
<dbReference type="GO" id="GO:0000155">
    <property type="term" value="F:phosphorelay sensor kinase activity"/>
    <property type="evidence" value="ECO:0007669"/>
    <property type="project" value="InterPro"/>
</dbReference>
<feature type="coiled-coil region" evidence="10">
    <location>
        <begin position="151"/>
        <end position="185"/>
    </location>
</feature>
<dbReference type="SUPFAM" id="SSF47384">
    <property type="entry name" value="Homodimeric domain of signal transducing histidine kinase"/>
    <property type="match status" value="1"/>
</dbReference>
<dbReference type="Proteomes" id="UP000092713">
    <property type="component" value="Unassembled WGS sequence"/>
</dbReference>
<dbReference type="EMBL" id="LOCQ01000028">
    <property type="protein sequence ID" value="OBV41565.1"/>
    <property type="molecule type" value="Genomic_DNA"/>
</dbReference>
<gene>
    <name evidence="14" type="ORF">ASR47_10358</name>
</gene>
<evidence type="ECO:0000256" key="2">
    <source>
        <dbReference type="ARBA" id="ARBA00012438"/>
    </source>
</evidence>
<protein>
    <recommendedName>
        <fullName evidence="2">histidine kinase</fullName>
        <ecNumber evidence="2">2.7.13.3</ecNumber>
    </recommendedName>
</protein>
<evidence type="ECO:0000313" key="14">
    <source>
        <dbReference type="EMBL" id="OBV41565.1"/>
    </source>
</evidence>
<keyword evidence="3 9" id="KW-0597">Phosphoprotein</keyword>
<comment type="catalytic activity">
    <reaction evidence="1">
        <text>ATP + protein L-histidine = ADP + protein N-phospho-L-histidine.</text>
        <dbReference type="EC" id="2.7.13.3"/>
    </reaction>
</comment>
<dbReference type="PROSITE" id="PS50109">
    <property type="entry name" value="HIS_KIN"/>
    <property type="match status" value="1"/>
</dbReference>
<dbReference type="Pfam" id="PF00072">
    <property type="entry name" value="Response_reg"/>
    <property type="match status" value="1"/>
</dbReference>
<dbReference type="AlphaFoldDB" id="A0A1A7C9X3"/>
<dbReference type="PRINTS" id="PR00344">
    <property type="entry name" value="BCTRLSENSOR"/>
</dbReference>
<feature type="domain" description="Histidine kinase" evidence="12">
    <location>
        <begin position="215"/>
        <end position="431"/>
    </location>
</feature>
<feature type="domain" description="Response regulatory" evidence="13">
    <location>
        <begin position="455"/>
        <end position="567"/>
    </location>
</feature>
<dbReference type="OrthoDB" id="9177042at2"/>
<evidence type="ECO:0000256" key="7">
    <source>
        <dbReference type="ARBA" id="ARBA00022840"/>
    </source>
</evidence>
<sequence>MIPDNGASDERILILAPHGRDAEVIHQVLARNGFGGGAVAGFDAMVTELQLGAGACVIAEEALQDSSVNQLLGWLRTQEPWSDFPFVILISKHNGMTPQAARSTFDQLGNIILLERPLNAETLRSAAASALRGRKRQYEARKILAERMRAAESLRESRAQLLQLNETLESRIEERTRALAQANDRLMNEVIERERVQLAMVQLQKMEAVGRLTGGIAHDFNNLLNVIQGSMDLILYLSKDENAKRKAEVARRACERGGKLTSQLLAFSRNQRLNLRATDIRTLFDGVRELMATSLGSSISLAFDIDARLRFVMADVNQMEMALLNLAINARDAMPAGGKLLVRARLADAPDGLLPAGAYCLISVTDDGQGMDPAIAAKVFEPFFTTKAIGKGTGLGLSQVYGMAQQSGGTARVVSEAGVGTTIEIWLRLASEEKPAHDERPDGVPPQASTGESARILVVEDDSSVRLSMVESLEALGYQVSQAQDGQAGLHELRRDKPSLMITDYLMPGMTGAELVAIANREFPGLPMIIATGYADMEAIDRVIGSNTVLRKPFQLADLAATVKQALGRQAGMVS</sequence>
<evidence type="ECO:0000256" key="1">
    <source>
        <dbReference type="ARBA" id="ARBA00000085"/>
    </source>
</evidence>
<keyword evidence="6 14" id="KW-0418">Kinase</keyword>
<dbReference type="PANTHER" id="PTHR43065:SF46">
    <property type="entry name" value="C4-DICARBOXYLATE TRANSPORT SENSOR PROTEIN DCTB"/>
    <property type="match status" value="1"/>
</dbReference>
<evidence type="ECO:0000259" key="13">
    <source>
        <dbReference type="PROSITE" id="PS50110"/>
    </source>
</evidence>
<evidence type="ECO:0000256" key="10">
    <source>
        <dbReference type="SAM" id="Coils"/>
    </source>
</evidence>
<dbReference type="InterPro" id="IPR011006">
    <property type="entry name" value="CheY-like_superfamily"/>
</dbReference>
<dbReference type="InterPro" id="IPR005467">
    <property type="entry name" value="His_kinase_dom"/>
</dbReference>
<evidence type="ECO:0000256" key="3">
    <source>
        <dbReference type="ARBA" id="ARBA00022553"/>
    </source>
</evidence>
<evidence type="ECO:0000256" key="11">
    <source>
        <dbReference type="SAM" id="MobiDB-lite"/>
    </source>
</evidence>
<keyword evidence="15" id="KW-1185">Reference proteome</keyword>
<dbReference type="InterPro" id="IPR036097">
    <property type="entry name" value="HisK_dim/P_sf"/>
</dbReference>
<dbReference type="InterPro" id="IPR004358">
    <property type="entry name" value="Sig_transdc_His_kin-like_C"/>
</dbReference>
<dbReference type="Pfam" id="PF02518">
    <property type="entry name" value="HATPase_c"/>
    <property type="match status" value="1"/>
</dbReference>
<dbReference type="Gene3D" id="3.40.50.2300">
    <property type="match status" value="1"/>
</dbReference>
<dbReference type="SMART" id="SM00448">
    <property type="entry name" value="REC"/>
    <property type="match status" value="1"/>
</dbReference>
<dbReference type="SMART" id="SM00388">
    <property type="entry name" value="HisKA"/>
    <property type="match status" value="1"/>
</dbReference>
<evidence type="ECO:0000256" key="6">
    <source>
        <dbReference type="ARBA" id="ARBA00022777"/>
    </source>
</evidence>
<keyword evidence="8" id="KW-0902">Two-component regulatory system</keyword>
<dbReference type="RefSeq" id="WP_065305864.1">
    <property type="nucleotide sequence ID" value="NZ_LOCQ01000028.1"/>
</dbReference>
<evidence type="ECO:0000313" key="15">
    <source>
        <dbReference type="Proteomes" id="UP000092713"/>
    </source>
</evidence>
<dbReference type="Pfam" id="PF00512">
    <property type="entry name" value="HisKA"/>
    <property type="match status" value="1"/>
</dbReference>
<reference evidence="14 15" key="1">
    <citation type="submission" date="2016-04" db="EMBL/GenBank/DDBJ databases">
        <title>Draft genome sequence of Janthinobacterium psychrotolerans sp. nov., isolated from freshwater sediments in Denmark.</title>
        <authorList>
            <person name="Gong X."/>
            <person name="Skrivergaard S."/>
            <person name="Korsgaard B.S."/>
            <person name="Schreiber L."/>
            <person name="Marshall I.P."/>
            <person name="Finster K."/>
            <person name="Schramm A."/>
        </authorList>
    </citation>
    <scope>NUCLEOTIDE SEQUENCE [LARGE SCALE GENOMIC DNA]</scope>
    <source>
        <strain evidence="14 15">S3-2</strain>
    </source>
</reference>
<keyword evidence="4" id="KW-0808">Transferase</keyword>
<dbReference type="InterPro" id="IPR003594">
    <property type="entry name" value="HATPase_dom"/>
</dbReference>
<evidence type="ECO:0000256" key="5">
    <source>
        <dbReference type="ARBA" id="ARBA00022741"/>
    </source>
</evidence>
<evidence type="ECO:0000256" key="8">
    <source>
        <dbReference type="ARBA" id="ARBA00023012"/>
    </source>
</evidence>
<organism evidence="14 15">
    <name type="scientific">Janthinobacterium psychrotolerans</name>
    <dbReference type="NCBI Taxonomy" id="1747903"/>
    <lineage>
        <taxon>Bacteria</taxon>
        <taxon>Pseudomonadati</taxon>
        <taxon>Pseudomonadota</taxon>
        <taxon>Betaproteobacteria</taxon>
        <taxon>Burkholderiales</taxon>
        <taxon>Oxalobacteraceae</taxon>
        <taxon>Janthinobacterium</taxon>
    </lineage>
</organism>
<dbReference type="InterPro" id="IPR003661">
    <property type="entry name" value="HisK_dim/P_dom"/>
</dbReference>
<feature type="compositionally biased region" description="Basic and acidic residues" evidence="11">
    <location>
        <begin position="432"/>
        <end position="442"/>
    </location>
</feature>
<feature type="modified residue" description="4-aspartylphosphate" evidence="9">
    <location>
        <position position="504"/>
    </location>
</feature>
<dbReference type="PROSITE" id="PS50110">
    <property type="entry name" value="RESPONSE_REGULATORY"/>
    <property type="match status" value="1"/>
</dbReference>
<dbReference type="CDD" id="cd00082">
    <property type="entry name" value="HisKA"/>
    <property type="match status" value="1"/>
</dbReference>
<dbReference type="SMART" id="SM00387">
    <property type="entry name" value="HATPase_c"/>
    <property type="match status" value="1"/>
</dbReference>
<dbReference type="GO" id="GO:0005524">
    <property type="term" value="F:ATP binding"/>
    <property type="evidence" value="ECO:0007669"/>
    <property type="project" value="UniProtKB-KW"/>
</dbReference>
<keyword evidence="10" id="KW-0175">Coiled coil</keyword>
<feature type="region of interest" description="Disordered" evidence="11">
    <location>
        <begin position="432"/>
        <end position="451"/>
    </location>
</feature>
<dbReference type="SUPFAM" id="SSF55874">
    <property type="entry name" value="ATPase domain of HSP90 chaperone/DNA topoisomerase II/histidine kinase"/>
    <property type="match status" value="1"/>
</dbReference>
<dbReference type="Gene3D" id="3.30.565.10">
    <property type="entry name" value="Histidine kinase-like ATPase, C-terminal domain"/>
    <property type="match status" value="1"/>
</dbReference>
<evidence type="ECO:0000256" key="9">
    <source>
        <dbReference type="PROSITE-ProRule" id="PRU00169"/>
    </source>
</evidence>
<keyword evidence="7" id="KW-0067">ATP-binding</keyword>